<dbReference type="EMBL" id="UINC01054988">
    <property type="protein sequence ID" value="SVB73363.1"/>
    <property type="molecule type" value="Genomic_DNA"/>
</dbReference>
<proteinExistence type="predicted"/>
<name>A0A382GFI0_9ZZZZ</name>
<sequence>MKYILLGCCALVISSNILFAQTSEEHLAITKALLAAPPAMQADAVVISLAADGSHTVLREGSNGLMCWDRSDEPGRSFSVQCTSEGNLSRVKQNRFWSMSGKTAEQIRAMRDTAEADGSREASVFGSVYYTLSGADAASANIHLTVAVPFATSESMGLPTEGSYTLAGAWIMEAGTTAAHIMLPGR</sequence>
<reference evidence="1" key="1">
    <citation type="submission" date="2018-05" db="EMBL/GenBank/DDBJ databases">
        <authorList>
            <person name="Lanie J.A."/>
            <person name="Ng W.-L."/>
            <person name="Kazmierczak K.M."/>
            <person name="Andrzejewski T.M."/>
            <person name="Davidsen T.M."/>
            <person name="Wayne K.J."/>
            <person name="Tettelin H."/>
            <person name="Glass J.I."/>
            <person name="Rusch D."/>
            <person name="Podicherti R."/>
            <person name="Tsui H.-C.T."/>
            <person name="Winkler M.E."/>
        </authorList>
    </citation>
    <scope>NUCLEOTIDE SEQUENCE</scope>
</reference>
<organism evidence="1">
    <name type="scientific">marine metagenome</name>
    <dbReference type="NCBI Taxonomy" id="408172"/>
    <lineage>
        <taxon>unclassified sequences</taxon>
        <taxon>metagenomes</taxon>
        <taxon>ecological metagenomes</taxon>
    </lineage>
</organism>
<gene>
    <name evidence="1" type="ORF">METZ01_LOCUS226217</name>
</gene>
<evidence type="ECO:0000313" key="1">
    <source>
        <dbReference type="EMBL" id="SVB73363.1"/>
    </source>
</evidence>
<dbReference type="AlphaFoldDB" id="A0A382GFI0"/>
<accession>A0A382GFI0</accession>
<protein>
    <submittedName>
        <fullName evidence="1">Uncharacterized protein</fullName>
    </submittedName>
</protein>